<reference evidence="1" key="1">
    <citation type="journal article" date="2022" name="Arch. Virol.">
        <title>Complete genome sequence of a distinct rosadnavirus isolated from Viola plants in China.</title>
        <authorList>
            <person name="Yang C."/>
            <person name="Zhang S."/>
            <person name="Sun J."/>
            <person name="Wang J."/>
            <person name="Zhang S."/>
            <person name="Cao M."/>
        </authorList>
    </citation>
    <scope>NUCLEOTIDE SEQUENCE</scope>
    <source>
        <strain evidence="1">JC-Cau-A</strain>
    </source>
</reference>
<protein>
    <submittedName>
        <fullName evidence="1">Uncharacterized protein</fullName>
    </submittedName>
</protein>
<organism evidence="1">
    <name type="scientific">Viola yellow mottle virus</name>
    <dbReference type="NCBI Taxonomy" id="2922803"/>
    <lineage>
        <taxon>Viruses</taxon>
        <taxon>Riboviria</taxon>
        <taxon>Pararnavirae</taxon>
        <taxon>Artverviricota</taxon>
        <taxon>Revtraviricetes</taxon>
        <taxon>Ortervirales</taxon>
        <taxon>Caulimoviridae</taxon>
        <taxon>Rosadnavirus</taxon>
        <taxon>Rosadnavirus maculaviolae</taxon>
    </lineage>
</organism>
<dbReference type="EMBL" id="MZ911846">
    <property type="protein sequence ID" value="UML14530.1"/>
    <property type="molecule type" value="Genomic_DNA"/>
</dbReference>
<name>A0A976QWX7_9VIRU</name>
<sequence length="311" mass="35144">MTWVVIGRLIGGIASLLSDSRHKGYFVHKDCPLLIHGEAQKHLLHTQGHDTEGIAAVVNMIVDLLLLHSSGSQESFYDLEKQLGKSFKSDKETSISSKLRKILKRTKNFKLRHVKTETDKLAKAIRILSERVKEVLKKNENINSYSSQPTDSSAISKADNIILSRLSDLQRTLANKDDGNGESIIALADRISGLERDQKSVPRDVRKILEIAGSFKEADLLKFFDQALNRQDSKIQKELKDVLAQVRDLVDELKFDPDKPKPSEIRTEENSKLIIELSKQTKVLLTEVRETLGKTKEILKRTEETLNRIAS</sequence>
<proteinExistence type="predicted"/>
<accession>A0A976QWX7</accession>
<evidence type="ECO:0000313" key="1">
    <source>
        <dbReference type="EMBL" id="UML14530.1"/>
    </source>
</evidence>